<dbReference type="AlphaFoldDB" id="A0A016SUC2"/>
<evidence type="ECO:0000313" key="2">
    <source>
        <dbReference type="Proteomes" id="UP000024635"/>
    </source>
</evidence>
<name>A0A016SUC2_9BILA</name>
<evidence type="ECO:0000313" key="1">
    <source>
        <dbReference type="EMBL" id="EYB93976.1"/>
    </source>
</evidence>
<reference evidence="2" key="1">
    <citation type="journal article" date="2015" name="Nat. Genet.">
        <title>The genome and transcriptome of the zoonotic hookworm Ancylostoma ceylanicum identify infection-specific gene families.</title>
        <authorList>
            <person name="Schwarz E.M."/>
            <person name="Hu Y."/>
            <person name="Antoshechkin I."/>
            <person name="Miller M.M."/>
            <person name="Sternberg P.W."/>
            <person name="Aroian R.V."/>
        </authorList>
    </citation>
    <scope>NUCLEOTIDE SEQUENCE</scope>
    <source>
        <strain evidence="2">HY135</strain>
    </source>
</reference>
<proteinExistence type="predicted"/>
<sequence>MTTNVNELATIPADGNHLYRTDYFEYLGSTLSVDGSLPQEVVARVVDAWMKWRSMTGVLCDKEISDCSET</sequence>
<dbReference type="Proteomes" id="UP000024635">
    <property type="component" value="Unassembled WGS sequence"/>
</dbReference>
<gene>
    <name evidence="1" type="primary">Acey_s0177.g612</name>
    <name evidence="1" type="ORF">Y032_0177g612</name>
</gene>
<dbReference type="EMBL" id="JARK01001513">
    <property type="protein sequence ID" value="EYB93976.1"/>
    <property type="molecule type" value="Genomic_DNA"/>
</dbReference>
<comment type="caution">
    <text evidence="1">The sequence shown here is derived from an EMBL/GenBank/DDBJ whole genome shotgun (WGS) entry which is preliminary data.</text>
</comment>
<accession>A0A016SUC2</accession>
<organism evidence="1 2">
    <name type="scientific">Ancylostoma ceylanicum</name>
    <dbReference type="NCBI Taxonomy" id="53326"/>
    <lineage>
        <taxon>Eukaryota</taxon>
        <taxon>Metazoa</taxon>
        <taxon>Ecdysozoa</taxon>
        <taxon>Nematoda</taxon>
        <taxon>Chromadorea</taxon>
        <taxon>Rhabditida</taxon>
        <taxon>Rhabditina</taxon>
        <taxon>Rhabditomorpha</taxon>
        <taxon>Strongyloidea</taxon>
        <taxon>Ancylostomatidae</taxon>
        <taxon>Ancylostomatinae</taxon>
        <taxon>Ancylostoma</taxon>
    </lineage>
</organism>
<protein>
    <submittedName>
        <fullName evidence="1">Uncharacterized protein</fullName>
    </submittedName>
</protein>
<dbReference type="OrthoDB" id="424543at2759"/>
<keyword evidence="2" id="KW-1185">Reference proteome</keyword>